<evidence type="ECO:0000313" key="2">
    <source>
        <dbReference type="EMBL" id="ADW17905.1"/>
    </source>
</evidence>
<gene>
    <name evidence="2" type="ordered locus">Despr_1755</name>
</gene>
<evidence type="ECO:0000313" key="3">
    <source>
        <dbReference type="Proteomes" id="UP000006365"/>
    </source>
</evidence>
<evidence type="ECO:0000256" key="1">
    <source>
        <dbReference type="SAM" id="Phobius"/>
    </source>
</evidence>
<keyword evidence="1" id="KW-1133">Transmembrane helix</keyword>
<dbReference type="AlphaFoldDB" id="A0A7U3YM50"/>
<sequence>MEKKQQPKLAEEIKKMEYEPLLPAELSLIRWSIGIGVGSLFILYYLSKWLFPGGH</sequence>
<keyword evidence="3" id="KW-1185">Reference proteome</keyword>
<name>A0A7U3YM50_DESPD</name>
<organism evidence="2 3">
    <name type="scientific">Desulfobulbus propionicus (strain ATCC 33891 / DSM 2032 / VKM B-1956 / 1pr3)</name>
    <dbReference type="NCBI Taxonomy" id="577650"/>
    <lineage>
        <taxon>Bacteria</taxon>
        <taxon>Pseudomonadati</taxon>
        <taxon>Thermodesulfobacteriota</taxon>
        <taxon>Desulfobulbia</taxon>
        <taxon>Desulfobulbales</taxon>
        <taxon>Desulfobulbaceae</taxon>
        <taxon>Desulfobulbus</taxon>
    </lineage>
</organism>
<accession>A0A7U3YM50</accession>
<dbReference type="Proteomes" id="UP000006365">
    <property type="component" value="Chromosome"/>
</dbReference>
<dbReference type="EMBL" id="CP002364">
    <property type="protein sequence ID" value="ADW17905.1"/>
    <property type="molecule type" value="Genomic_DNA"/>
</dbReference>
<protein>
    <recommendedName>
        <fullName evidence="4">Bacteriocin-type signal sequence</fullName>
    </recommendedName>
</protein>
<keyword evidence="1" id="KW-0812">Transmembrane</keyword>
<dbReference type="KEGG" id="dpr:Despr_1755"/>
<keyword evidence="1" id="KW-0472">Membrane</keyword>
<reference evidence="2 3" key="1">
    <citation type="journal article" date="2011" name="Stand. Genomic Sci.">
        <title>Complete genome sequence of Desulfobulbus propionicus type strain (1pr3).</title>
        <authorList>
            <person name="Pagani I."/>
            <person name="Lapidus A."/>
            <person name="Nolan M."/>
            <person name="Lucas S."/>
            <person name="Hammon N."/>
            <person name="Deshpande S."/>
            <person name="Cheng J.F."/>
            <person name="Chertkov O."/>
            <person name="Davenport K."/>
            <person name="Tapia R."/>
            <person name="Han C."/>
            <person name="Goodwin L."/>
            <person name="Pitluck S."/>
            <person name="Liolios K."/>
            <person name="Mavromatis K."/>
            <person name="Ivanova N."/>
            <person name="Mikhailova N."/>
            <person name="Pati A."/>
            <person name="Chen A."/>
            <person name="Palaniappan K."/>
            <person name="Land M."/>
            <person name="Hauser L."/>
            <person name="Chang Y.J."/>
            <person name="Jeffries C.D."/>
            <person name="Detter J.C."/>
            <person name="Brambilla E."/>
            <person name="Kannan K.P."/>
            <person name="Djao O.D."/>
            <person name="Rohde M."/>
            <person name="Pukall R."/>
            <person name="Spring S."/>
            <person name="Goker M."/>
            <person name="Sikorski J."/>
            <person name="Woyke T."/>
            <person name="Bristow J."/>
            <person name="Eisen J.A."/>
            <person name="Markowitz V."/>
            <person name="Hugenholtz P."/>
            <person name="Kyrpides N.C."/>
            <person name="Klenk H.P."/>
        </authorList>
    </citation>
    <scope>NUCLEOTIDE SEQUENCE [LARGE SCALE GENOMIC DNA]</scope>
    <source>
        <strain evidence="3">ATCC 33891 / DSM 2032 / 1pr3</strain>
    </source>
</reference>
<dbReference type="RefSeq" id="WP_015724446.1">
    <property type="nucleotide sequence ID" value="NC_014972.1"/>
</dbReference>
<feature type="transmembrane region" description="Helical" evidence="1">
    <location>
        <begin position="21"/>
        <end position="46"/>
    </location>
</feature>
<evidence type="ECO:0008006" key="4">
    <source>
        <dbReference type="Google" id="ProtNLM"/>
    </source>
</evidence>
<proteinExistence type="predicted"/>